<keyword evidence="3" id="KW-1185">Reference proteome</keyword>
<dbReference type="Proteomes" id="UP001501729">
    <property type="component" value="Unassembled WGS sequence"/>
</dbReference>
<evidence type="ECO:0000313" key="2">
    <source>
        <dbReference type="EMBL" id="GAA5047833.1"/>
    </source>
</evidence>
<dbReference type="InterPro" id="IPR050508">
    <property type="entry name" value="Methyltransf_Superfamily"/>
</dbReference>
<reference evidence="2 3" key="1">
    <citation type="journal article" date="2019" name="Int. J. Syst. Evol. Microbiol.">
        <title>The Global Catalogue of Microorganisms (GCM) 10K type strain sequencing project: providing services to taxonomists for standard genome sequencing and annotation.</title>
        <authorList>
            <consortium name="The Broad Institute Genomics Platform"/>
            <consortium name="The Broad Institute Genome Sequencing Center for Infectious Disease"/>
            <person name="Wu L."/>
            <person name="Ma J."/>
        </authorList>
    </citation>
    <scope>NUCLEOTIDE SEQUENCE [LARGE SCALE GENOMIC DNA]</scope>
    <source>
        <strain evidence="2 3">JCM 17504</strain>
    </source>
</reference>
<comment type="caution">
    <text evidence="2">The sequence shown here is derived from an EMBL/GenBank/DDBJ whole genome shotgun (WGS) entry which is preliminary data.</text>
</comment>
<keyword evidence="2" id="KW-0489">Methyltransferase</keyword>
<evidence type="ECO:0000313" key="3">
    <source>
        <dbReference type="Proteomes" id="UP001501729"/>
    </source>
</evidence>
<dbReference type="InterPro" id="IPR013216">
    <property type="entry name" value="Methyltransf_11"/>
</dbReference>
<dbReference type="GeneID" id="68612481"/>
<dbReference type="GO" id="GO:0032259">
    <property type="term" value="P:methylation"/>
    <property type="evidence" value="ECO:0007669"/>
    <property type="project" value="UniProtKB-KW"/>
</dbReference>
<dbReference type="CDD" id="cd02440">
    <property type="entry name" value="AdoMet_MTases"/>
    <property type="match status" value="1"/>
</dbReference>
<dbReference type="EMBL" id="BAABKX010000001">
    <property type="protein sequence ID" value="GAA5047833.1"/>
    <property type="molecule type" value="Genomic_DNA"/>
</dbReference>
<evidence type="ECO:0000259" key="1">
    <source>
        <dbReference type="Pfam" id="PF08241"/>
    </source>
</evidence>
<keyword evidence="2" id="KW-0808">Transferase</keyword>
<dbReference type="AlphaFoldDB" id="A0AAV3UFS8"/>
<feature type="domain" description="Methyltransferase type 11" evidence="1">
    <location>
        <begin position="52"/>
        <end position="143"/>
    </location>
</feature>
<gene>
    <name evidence="2" type="ORF">GCM10025751_18880</name>
</gene>
<name>A0AAV3UFS8_9EURY</name>
<sequence>MTDERKRPLALSAYEQLADDYAERAPTKPFNADLERPTTQGLLPDVSGMDVLDVGCGPGITTEYLLDEDAAVTGIDASPSMLSHAREHAPGAEFLRCDFGEGLPFESNRFDLVYSSLAFDYVSDWDSLFSELARVLRADAPLVFSCGHPIGDFLHFDPENYFETEIVSEVWTSFGDPVEVPTYRRPLSAILNPLLGAGFHLDRIEESRPTEAFREKAPETFERVSREPTFLSVRAVMTAN</sequence>
<organism evidence="2 3">
    <name type="scientific">Haladaptatus pallidirubidus</name>
    <dbReference type="NCBI Taxonomy" id="1008152"/>
    <lineage>
        <taxon>Archaea</taxon>
        <taxon>Methanobacteriati</taxon>
        <taxon>Methanobacteriota</taxon>
        <taxon>Stenosarchaea group</taxon>
        <taxon>Halobacteria</taxon>
        <taxon>Halobacteriales</taxon>
        <taxon>Haladaptataceae</taxon>
        <taxon>Haladaptatus</taxon>
    </lineage>
</organism>
<dbReference type="PANTHER" id="PTHR42912">
    <property type="entry name" value="METHYLTRANSFERASE"/>
    <property type="match status" value="1"/>
</dbReference>
<dbReference type="InterPro" id="IPR029063">
    <property type="entry name" value="SAM-dependent_MTases_sf"/>
</dbReference>
<dbReference type="SUPFAM" id="SSF53335">
    <property type="entry name" value="S-adenosyl-L-methionine-dependent methyltransferases"/>
    <property type="match status" value="1"/>
</dbReference>
<dbReference type="Gene3D" id="3.40.50.150">
    <property type="entry name" value="Vaccinia Virus protein VP39"/>
    <property type="match status" value="1"/>
</dbReference>
<dbReference type="GO" id="GO:0008757">
    <property type="term" value="F:S-adenosylmethionine-dependent methyltransferase activity"/>
    <property type="evidence" value="ECO:0007669"/>
    <property type="project" value="InterPro"/>
</dbReference>
<proteinExistence type="predicted"/>
<dbReference type="Pfam" id="PF08241">
    <property type="entry name" value="Methyltransf_11"/>
    <property type="match status" value="1"/>
</dbReference>
<accession>A0AAV3UFS8</accession>
<protein>
    <submittedName>
        <fullName evidence="2">Class I SAM-dependent methyltransferase</fullName>
    </submittedName>
</protein>
<dbReference type="RefSeq" id="WP_227776642.1">
    <property type="nucleotide sequence ID" value="NZ_BAABKX010000001.1"/>
</dbReference>